<comment type="caution">
    <text evidence="1">The sequence shown here is derived from an EMBL/GenBank/DDBJ whole genome shotgun (WGS) entry which is preliminary data.</text>
</comment>
<dbReference type="Proteomes" id="UP000009342">
    <property type="component" value="Unassembled WGS sequence"/>
</dbReference>
<protein>
    <submittedName>
        <fullName evidence="1">Uncharacterized protein</fullName>
    </submittedName>
</protein>
<keyword evidence="2" id="KW-1185">Reference proteome</keyword>
<proteinExistence type="predicted"/>
<reference evidence="2" key="1">
    <citation type="journal article" date="2012" name="PLoS ONE">
        <title>Comparative analysis of genome sequences covering the seven cronobacter species.</title>
        <authorList>
            <person name="Joseph S."/>
            <person name="Desai P."/>
            <person name="Ji Y."/>
            <person name="Cummings C.A."/>
            <person name="Shih R."/>
            <person name="Degoricija L."/>
            <person name="Rico A."/>
            <person name="Brzoska P."/>
            <person name="Hamby S.E."/>
            <person name="Masood N."/>
            <person name="Hariri S."/>
            <person name="Sonbol H."/>
            <person name="Chuzhanova N."/>
            <person name="McClelland M."/>
            <person name="Furtado M.R."/>
            <person name="Forsythe S.J."/>
        </authorList>
    </citation>
    <scope>NUCLEOTIDE SEQUENCE [LARGE SCALE GENOMIC DNA]</scope>
    <source>
        <strain evidence="2">1210</strain>
    </source>
</reference>
<accession>A0ABP1WD60</accession>
<sequence>MHYLLELISDLLIYWPFSRTPTQEKNTITGLKYQPLFTVPSDDPRMKKTKDTPAE</sequence>
<organism evidence="1 2">
    <name type="scientific">Cronobacter dublinensis 1210</name>
    <dbReference type="NCBI Taxonomy" id="1208656"/>
    <lineage>
        <taxon>Bacteria</taxon>
        <taxon>Pseudomonadati</taxon>
        <taxon>Pseudomonadota</taxon>
        <taxon>Gammaproteobacteria</taxon>
        <taxon>Enterobacterales</taxon>
        <taxon>Enterobacteriaceae</taxon>
        <taxon>Cronobacter</taxon>
    </lineage>
</organism>
<name>A0ABP1WD60_9ENTR</name>
<evidence type="ECO:0000313" key="1">
    <source>
        <dbReference type="EMBL" id="CCJ83395.1"/>
    </source>
</evidence>
<gene>
    <name evidence="1" type="ORF">BN134_4169</name>
</gene>
<evidence type="ECO:0000313" key="2">
    <source>
        <dbReference type="Proteomes" id="UP000009342"/>
    </source>
</evidence>
<dbReference type="EMBL" id="CAKZ01000197">
    <property type="protein sequence ID" value="CCJ83395.1"/>
    <property type="molecule type" value="Genomic_DNA"/>
</dbReference>